<evidence type="ECO:0000259" key="4">
    <source>
        <dbReference type="PROSITE" id="PS51007"/>
    </source>
</evidence>
<proteinExistence type="predicted"/>
<dbReference type="SUPFAM" id="SSF46626">
    <property type="entry name" value="Cytochrome c"/>
    <property type="match status" value="1"/>
</dbReference>
<organism evidence="5">
    <name type="scientific">marine metagenome</name>
    <dbReference type="NCBI Taxonomy" id="408172"/>
    <lineage>
        <taxon>unclassified sequences</taxon>
        <taxon>metagenomes</taxon>
        <taxon>ecological metagenomes</taxon>
    </lineage>
</organism>
<dbReference type="AlphaFoldDB" id="A0A382YAZ8"/>
<name>A0A382YAZ8_9ZZZZ</name>
<dbReference type="InterPro" id="IPR009056">
    <property type="entry name" value="Cyt_c-like_dom"/>
</dbReference>
<feature type="domain" description="Cytochrome c" evidence="4">
    <location>
        <begin position="40"/>
        <end position="104"/>
    </location>
</feature>
<keyword evidence="1" id="KW-0349">Heme</keyword>
<dbReference type="Gene3D" id="1.10.760.10">
    <property type="entry name" value="Cytochrome c-like domain"/>
    <property type="match status" value="1"/>
</dbReference>
<dbReference type="GO" id="GO:0009055">
    <property type="term" value="F:electron transfer activity"/>
    <property type="evidence" value="ECO:0007669"/>
    <property type="project" value="InterPro"/>
</dbReference>
<evidence type="ECO:0000256" key="3">
    <source>
        <dbReference type="ARBA" id="ARBA00023004"/>
    </source>
</evidence>
<keyword evidence="2" id="KW-0479">Metal-binding</keyword>
<protein>
    <recommendedName>
        <fullName evidence="4">Cytochrome c domain-containing protein</fullName>
    </recommendedName>
</protein>
<accession>A0A382YAZ8</accession>
<gene>
    <name evidence="5" type="ORF">METZ01_LOCUS432552</name>
</gene>
<dbReference type="InterPro" id="IPR036909">
    <property type="entry name" value="Cyt_c-like_dom_sf"/>
</dbReference>
<evidence type="ECO:0000256" key="1">
    <source>
        <dbReference type="ARBA" id="ARBA00022617"/>
    </source>
</evidence>
<dbReference type="Pfam" id="PF13442">
    <property type="entry name" value="Cytochrome_CBB3"/>
    <property type="match status" value="1"/>
</dbReference>
<evidence type="ECO:0000256" key="2">
    <source>
        <dbReference type="ARBA" id="ARBA00022723"/>
    </source>
</evidence>
<sequence>MLLLIDSLKLRAMRIADPLFTINLILTTLISTLLPLKILAAEDKGERLFLDNCAECHQVDGKGIPGIYPALDANEVVSGSGVDVALVLIIGRGEMPSFRGSILP</sequence>
<feature type="non-terminal residue" evidence="5">
    <location>
        <position position="104"/>
    </location>
</feature>
<dbReference type="GO" id="GO:0046872">
    <property type="term" value="F:metal ion binding"/>
    <property type="evidence" value="ECO:0007669"/>
    <property type="project" value="UniProtKB-KW"/>
</dbReference>
<dbReference type="PROSITE" id="PS51007">
    <property type="entry name" value="CYTC"/>
    <property type="match status" value="1"/>
</dbReference>
<reference evidence="5" key="1">
    <citation type="submission" date="2018-05" db="EMBL/GenBank/DDBJ databases">
        <authorList>
            <person name="Lanie J.A."/>
            <person name="Ng W.-L."/>
            <person name="Kazmierczak K.M."/>
            <person name="Andrzejewski T.M."/>
            <person name="Davidsen T.M."/>
            <person name="Wayne K.J."/>
            <person name="Tettelin H."/>
            <person name="Glass J.I."/>
            <person name="Rusch D."/>
            <person name="Podicherti R."/>
            <person name="Tsui H.-C.T."/>
            <person name="Winkler M.E."/>
        </authorList>
    </citation>
    <scope>NUCLEOTIDE SEQUENCE</scope>
</reference>
<keyword evidence="3" id="KW-0408">Iron</keyword>
<evidence type="ECO:0000313" key="5">
    <source>
        <dbReference type="EMBL" id="SVD79698.1"/>
    </source>
</evidence>
<dbReference type="GO" id="GO:0020037">
    <property type="term" value="F:heme binding"/>
    <property type="evidence" value="ECO:0007669"/>
    <property type="project" value="InterPro"/>
</dbReference>
<dbReference type="EMBL" id="UINC01173869">
    <property type="protein sequence ID" value="SVD79698.1"/>
    <property type="molecule type" value="Genomic_DNA"/>
</dbReference>